<dbReference type="Proteomes" id="UP001187682">
    <property type="component" value="Unassembled WGS sequence"/>
</dbReference>
<reference evidence="2" key="1">
    <citation type="submission" date="2018-03" db="EMBL/GenBank/DDBJ databases">
        <authorList>
            <person name="Guldener U."/>
        </authorList>
    </citation>
    <scope>NUCLEOTIDE SEQUENCE</scope>
</reference>
<accession>A0AAE8N414</accession>
<evidence type="ECO:0000313" key="3">
    <source>
        <dbReference type="Proteomes" id="UP001187682"/>
    </source>
</evidence>
<dbReference type="AlphaFoldDB" id="A0AAE8N414"/>
<feature type="region of interest" description="Disordered" evidence="1">
    <location>
        <begin position="1"/>
        <end position="59"/>
    </location>
</feature>
<protein>
    <submittedName>
        <fullName evidence="2">Uncharacterized protein</fullName>
    </submittedName>
</protein>
<dbReference type="EMBL" id="ONZQ02000012">
    <property type="protein sequence ID" value="SPO05149.1"/>
    <property type="molecule type" value="Genomic_DNA"/>
</dbReference>
<evidence type="ECO:0000256" key="1">
    <source>
        <dbReference type="SAM" id="MobiDB-lite"/>
    </source>
</evidence>
<organism evidence="2 3">
    <name type="scientific">Cephalotrichum gorgonifer</name>
    <dbReference type="NCBI Taxonomy" id="2041049"/>
    <lineage>
        <taxon>Eukaryota</taxon>
        <taxon>Fungi</taxon>
        <taxon>Dikarya</taxon>
        <taxon>Ascomycota</taxon>
        <taxon>Pezizomycotina</taxon>
        <taxon>Sordariomycetes</taxon>
        <taxon>Hypocreomycetidae</taxon>
        <taxon>Microascales</taxon>
        <taxon>Microascaceae</taxon>
        <taxon>Cephalotrichum</taxon>
    </lineage>
</organism>
<proteinExistence type="predicted"/>
<keyword evidence="3" id="KW-1185">Reference proteome</keyword>
<evidence type="ECO:0000313" key="2">
    <source>
        <dbReference type="EMBL" id="SPO05149.1"/>
    </source>
</evidence>
<name>A0AAE8N414_9PEZI</name>
<comment type="caution">
    <text evidence="2">The sequence shown here is derived from an EMBL/GenBank/DDBJ whole genome shotgun (WGS) entry which is preliminary data.</text>
</comment>
<sequence length="96" mass="10025">MSSQMSPAPGTAVDGLGNGNGVPHATITPDMKPGAPTHDLEVASTAQTEVEPENAAQARMGRRTMLSLALGITFIARSQLKWFTIVFDATATMAVI</sequence>
<gene>
    <name evidence="2" type="ORF">DNG_07835</name>
</gene>